<dbReference type="Proteomes" id="UP001177670">
    <property type="component" value="Unassembled WGS sequence"/>
</dbReference>
<reference evidence="2" key="1">
    <citation type="submission" date="2021-10" db="EMBL/GenBank/DDBJ databases">
        <title>Melipona bicolor Genome sequencing and assembly.</title>
        <authorList>
            <person name="Araujo N.S."/>
            <person name="Arias M.C."/>
        </authorList>
    </citation>
    <scope>NUCLEOTIDE SEQUENCE</scope>
    <source>
        <strain evidence="2">USP_2M_L1-L4_2017</strain>
        <tissue evidence="2">Whole body</tissue>
    </source>
</reference>
<dbReference type="EMBL" id="JAHYIQ010000021">
    <property type="protein sequence ID" value="KAK1122927.1"/>
    <property type="molecule type" value="Genomic_DNA"/>
</dbReference>
<feature type="compositionally biased region" description="Basic and acidic residues" evidence="1">
    <location>
        <begin position="21"/>
        <end position="33"/>
    </location>
</feature>
<evidence type="ECO:0000256" key="1">
    <source>
        <dbReference type="SAM" id="MobiDB-lite"/>
    </source>
</evidence>
<evidence type="ECO:0000313" key="3">
    <source>
        <dbReference type="Proteomes" id="UP001177670"/>
    </source>
</evidence>
<proteinExistence type="predicted"/>
<keyword evidence="3" id="KW-1185">Reference proteome</keyword>
<protein>
    <submittedName>
        <fullName evidence="2">Uncharacterized protein</fullName>
    </submittedName>
</protein>
<comment type="caution">
    <text evidence="2">The sequence shown here is derived from an EMBL/GenBank/DDBJ whole genome shotgun (WGS) entry which is preliminary data.</text>
</comment>
<name>A0AA40KK22_9HYME</name>
<accession>A0AA40KK22</accession>
<feature type="region of interest" description="Disordered" evidence="1">
    <location>
        <begin position="1"/>
        <end position="35"/>
    </location>
</feature>
<organism evidence="2 3">
    <name type="scientific">Melipona bicolor</name>
    <dbReference type="NCBI Taxonomy" id="60889"/>
    <lineage>
        <taxon>Eukaryota</taxon>
        <taxon>Metazoa</taxon>
        <taxon>Ecdysozoa</taxon>
        <taxon>Arthropoda</taxon>
        <taxon>Hexapoda</taxon>
        <taxon>Insecta</taxon>
        <taxon>Pterygota</taxon>
        <taxon>Neoptera</taxon>
        <taxon>Endopterygota</taxon>
        <taxon>Hymenoptera</taxon>
        <taxon>Apocrita</taxon>
        <taxon>Aculeata</taxon>
        <taxon>Apoidea</taxon>
        <taxon>Anthophila</taxon>
        <taxon>Apidae</taxon>
        <taxon>Melipona</taxon>
    </lineage>
</organism>
<evidence type="ECO:0000313" key="2">
    <source>
        <dbReference type="EMBL" id="KAK1122927.1"/>
    </source>
</evidence>
<sequence>MGIAAEKYAQEGRKKKRMWRRSNEKANENKNEEMREDLDTVELLARALKGKLKPENVREDTGLKMKLKENRKLNGCDSLYACARVWSYCSNNEKDSEKSGRESFKSS</sequence>
<gene>
    <name evidence="2" type="ORF">K0M31_008565</name>
</gene>
<dbReference type="AlphaFoldDB" id="A0AA40KK22"/>